<reference evidence="3" key="1">
    <citation type="submission" date="2025-08" db="UniProtKB">
        <authorList>
            <consortium name="RefSeq"/>
        </authorList>
    </citation>
    <scope>IDENTIFICATION</scope>
</reference>
<dbReference type="InterPro" id="IPR029205">
    <property type="entry name" value="Clathrin-bd"/>
</dbReference>
<evidence type="ECO:0000313" key="3">
    <source>
        <dbReference type="RefSeq" id="XP_021566749.1"/>
    </source>
</evidence>
<gene>
    <name evidence="3" type="primary">CUNH14orf79</name>
</gene>
<feature type="domain" description="Aftiphilin clathrin-binding box" evidence="1">
    <location>
        <begin position="19"/>
        <end position="96"/>
    </location>
</feature>
<dbReference type="GO" id="GO:0032588">
    <property type="term" value="C:trans-Golgi network membrane"/>
    <property type="evidence" value="ECO:0007669"/>
    <property type="project" value="InterPro"/>
</dbReference>
<dbReference type="Pfam" id="PF15045">
    <property type="entry name" value="Clathrin_bdg"/>
    <property type="match status" value="1"/>
</dbReference>
<organism evidence="2 3">
    <name type="scientific">Carlito syrichta</name>
    <name type="common">Philippine tarsier</name>
    <name type="synonym">Tarsius syrichta</name>
    <dbReference type="NCBI Taxonomy" id="1868482"/>
    <lineage>
        <taxon>Eukaryota</taxon>
        <taxon>Metazoa</taxon>
        <taxon>Chordata</taxon>
        <taxon>Craniata</taxon>
        <taxon>Vertebrata</taxon>
        <taxon>Euteleostomi</taxon>
        <taxon>Mammalia</taxon>
        <taxon>Eutheria</taxon>
        <taxon>Euarchontoglires</taxon>
        <taxon>Primates</taxon>
        <taxon>Haplorrhini</taxon>
        <taxon>Tarsiiformes</taxon>
        <taxon>Tarsiidae</taxon>
        <taxon>Carlito</taxon>
    </lineage>
</organism>
<dbReference type="GO" id="GO:0030121">
    <property type="term" value="C:AP-1 adaptor complex"/>
    <property type="evidence" value="ECO:0007669"/>
    <property type="project" value="TreeGrafter"/>
</dbReference>
<name>A0A3Q0DR40_CARSF</name>
<dbReference type="GeneID" id="103257734"/>
<dbReference type="STRING" id="1868482.ENSTSYP00000006728"/>
<dbReference type="PANTHER" id="PTHR16156">
    <property type="entry name" value="AFTIPHILIN A-RELATED"/>
    <property type="match status" value="1"/>
</dbReference>
<protein>
    <submittedName>
        <fullName evidence="3">Uncharacterized protein C14orf79 homolog</fullName>
    </submittedName>
</protein>
<dbReference type="InterPro" id="IPR046359">
    <property type="entry name" value="Aftin-like"/>
</dbReference>
<dbReference type="AlphaFoldDB" id="A0A3Q0DR40"/>
<accession>A0A3Q0DR40</accession>
<sequence length="144" mass="16370">MSSEEKPELEPVHKLCSESRKLWRALQNTDTTCASRRPWSESRCQQNFLLVLGVDAAQSRLGCQGHTSEGSDLREPGLFAFSSFRLQHCRVLIQTKLSGHPGSQQGSLATYSLFLKTPLRGRRQHITVPRKMFTPQNLKLMLFK</sequence>
<evidence type="ECO:0000313" key="2">
    <source>
        <dbReference type="Proteomes" id="UP000189704"/>
    </source>
</evidence>
<dbReference type="PANTHER" id="PTHR16156:SF7">
    <property type="entry name" value="CLATHRIN BINDING BOX OF AFTIPHILIN CONTAINING 1"/>
    <property type="match status" value="1"/>
</dbReference>
<proteinExistence type="predicted"/>
<dbReference type="RefSeq" id="XP_021566749.1">
    <property type="nucleotide sequence ID" value="XM_021711074.1"/>
</dbReference>
<dbReference type="KEGG" id="csyr:103257734"/>
<dbReference type="OrthoDB" id="9894316at2759"/>
<evidence type="ECO:0000259" key="1">
    <source>
        <dbReference type="Pfam" id="PF15045"/>
    </source>
</evidence>
<dbReference type="CTD" id="122616"/>
<keyword evidence="2" id="KW-1185">Reference proteome</keyword>
<dbReference type="GO" id="GO:0030276">
    <property type="term" value="F:clathrin binding"/>
    <property type="evidence" value="ECO:0007669"/>
    <property type="project" value="InterPro"/>
</dbReference>
<dbReference type="Proteomes" id="UP000189704">
    <property type="component" value="Unplaced"/>
</dbReference>